<evidence type="ECO:0000256" key="8">
    <source>
        <dbReference type="ARBA" id="ARBA00023310"/>
    </source>
</evidence>
<dbReference type="EMBL" id="AF288092">
    <property type="protein sequence ID" value="AAG17791.1"/>
    <property type="molecule type" value="Genomic_DNA"/>
</dbReference>
<dbReference type="GO" id="GO:0045259">
    <property type="term" value="C:proton-transporting ATP synthase complex"/>
    <property type="evidence" value="ECO:0007669"/>
    <property type="project" value="UniProtKB-KW"/>
</dbReference>
<evidence type="ECO:0000256" key="6">
    <source>
        <dbReference type="ARBA" id="ARBA00023136"/>
    </source>
</evidence>
<keyword evidence="8" id="KW-0066">ATP synthesis</keyword>
<sequence>MVDPKKLLKQLKSYERFKLLTKAIQMVALSQLSGLKTKIASRQYALSSILPYFDTSSYSDKDLNYLVLSITVDKSCCGPHNGNVLKASKSLIEDLKEKNKNIKLASIGRKAKFFFKKYYRAFQVLNIFNLDKEPLSLFTAQVLMEKLMAYSFDRFYIIFNRFYSAFTQKVSYYDVCSFSFYTSNIINRAKDGDKISHIYASLLNSLSGDSNFAPLLEDFYTYSISLIALDALEENEYSALGARATAMNNATKNVSELIDRLRLSYNKARQETITNELIEIVSCVNFVG</sequence>
<dbReference type="InterPro" id="IPR035968">
    <property type="entry name" value="ATP_synth_F1_ATPase_gsu"/>
</dbReference>
<proteinExistence type="inferred from homology"/>
<comment type="similarity">
    <text evidence="2">Belongs to the ATPase gamma chain family.</text>
</comment>
<dbReference type="PANTHER" id="PTHR11693">
    <property type="entry name" value="ATP SYNTHASE GAMMA CHAIN"/>
    <property type="match status" value="1"/>
</dbReference>
<keyword evidence="9" id="KW-0496">Mitochondrion</keyword>
<dbReference type="GO" id="GO:0046933">
    <property type="term" value="F:proton-transporting ATP synthase activity, rotational mechanism"/>
    <property type="evidence" value="ECO:0007669"/>
    <property type="project" value="InterPro"/>
</dbReference>
<comment type="subcellular location">
    <subcellularLocation>
        <location evidence="1">Membrane</location>
        <topology evidence="1">Peripheral membrane protein</topology>
    </subcellularLocation>
</comment>
<keyword evidence="3" id="KW-0813">Transport</keyword>
<evidence type="ECO:0000256" key="7">
    <source>
        <dbReference type="ARBA" id="ARBA00023196"/>
    </source>
</evidence>
<dbReference type="SUPFAM" id="SSF52943">
    <property type="entry name" value="ATP synthase (F1-ATPase), gamma subunit"/>
    <property type="match status" value="1"/>
</dbReference>
<reference evidence="9" key="1">
    <citation type="submission" date="2000-07" db="EMBL/GenBank/DDBJ databases">
        <title>The mitochondrial genome of the supposedly primitive protist, Naegleria gruberi.</title>
        <authorList>
            <person name="Burger G."/>
            <person name="Lang B.F."/>
            <person name="Nerad T.A."/>
            <person name="Gray M.W."/>
        </authorList>
    </citation>
    <scope>NUCLEOTIDE SEQUENCE</scope>
</reference>
<organism evidence="9">
    <name type="scientific">Naegleria gruberi</name>
    <name type="common">Amoeba</name>
    <dbReference type="NCBI Taxonomy" id="5762"/>
    <lineage>
        <taxon>Eukaryota</taxon>
        <taxon>Discoba</taxon>
        <taxon>Heterolobosea</taxon>
        <taxon>Tetramitia</taxon>
        <taxon>Eutetramitia</taxon>
        <taxon>Vahlkampfiidae</taxon>
        <taxon>Naegleria</taxon>
    </lineage>
</organism>
<name>Q9G8R3_NAEGR</name>
<evidence type="ECO:0000256" key="3">
    <source>
        <dbReference type="ARBA" id="ARBA00022448"/>
    </source>
</evidence>
<dbReference type="EC" id="3.6.1.34" evidence="9"/>
<keyword evidence="7" id="KW-0139">CF(1)</keyword>
<evidence type="ECO:0000313" key="9">
    <source>
        <dbReference type="EMBL" id="AAG17791.1"/>
    </source>
</evidence>
<evidence type="ECO:0000256" key="4">
    <source>
        <dbReference type="ARBA" id="ARBA00022781"/>
    </source>
</evidence>
<dbReference type="Pfam" id="PF00231">
    <property type="entry name" value="ATP-synt"/>
    <property type="match status" value="1"/>
</dbReference>
<keyword evidence="5" id="KW-0406">Ion transport</keyword>
<keyword evidence="4" id="KW-0375">Hydrogen ion transport</keyword>
<evidence type="ECO:0000256" key="5">
    <source>
        <dbReference type="ARBA" id="ARBA00023065"/>
    </source>
</evidence>
<dbReference type="GO" id="GO:0016787">
    <property type="term" value="F:hydrolase activity"/>
    <property type="evidence" value="ECO:0007669"/>
    <property type="project" value="UniProtKB-KW"/>
</dbReference>
<geneLocation type="mitochondrion" evidence="9"/>
<dbReference type="RefSeq" id="NP_066513.1">
    <property type="nucleotide sequence ID" value="NC_002573.1"/>
</dbReference>
<protein>
    <submittedName>
        <fullName evidence="9">ATP synthase F1 subunit gamma</fullName>
        <ecNumber evidence="9">3.6.1.34</ecNumber>
    </submittedName>
</protein>
<keyword evidence="9" id="KW-0378">Hydrolase</keyword>
<dbReference type="Gene3D" id="1.10.287.80">
    <property type="entry name" value="ATP synthase, gamma subunit, helix hairpin domain"/>
    <property type="match status" value="1"/>
</dbReference>
<dbReference type="SMR" id="Q9G8R3"/>
<keyword evidence="6" id="KW-0472">Membrane</keyword>
<gene>
    <name evidence="9" type="primary">ATP3</name>
</gene>
<evidence type="ECO:0000256" key="2">
    <source>
        <dbReference type="ARBA" id="ARBA00007681"/>
    </source>
</evidence>
<dbReference type="AlphaFoldDB" id="Q9G8R3"/>
<dbReference type="PANTHER" id="PTHR11693:SF22">
    <property type="entry name" value="ATP SYNTHASE SUBUNIT GAMMA, MITOCHONDRIAL"/>
    <property type="match status" value="1"/>
</dbReference>
<accession>Q9G8R3</accession>
<dbReference type="GeneID" id="800702"/>
<dbReference type="Gene3D" id="3.40.1380.10">
    <property type="match status" value="1"/>
</dbReference>
<dbReference type="PRINTS" id="PR00126">
    <property type="entry name" value="ATPASEGAMMA"/>
</dbReference>
<evidence type="ECO:0000256" key="1">
    <source>
        <dbReference type="ARBA" id="ARBA00004170"/>
    </source>
</evidence>
<dbReference type="InterPro" id="IPR000131">
    <property type="entry name" value="ATP_synth_F1_gsu"/>
</dbReference>